<dbReference type="Pfam" id="PF01381">
    <property type="entry name" value="HTH_3"/>
    <property type="match status" value="1"/>
</dbReference>
<dbReference type="PANTHER" id="PTHR46797:SF23">
    <property type="entry name" value="HTH-TYPE TRANSCRIPTIONAL REGULATOR SUTR"/>
    <property type="match status" value="1"/>
</dbReference>
<protein>
    <submittedName>
        <fullName evidence="6">XRE family transcriptional regulator</fullName>
    </submittedName>
</protein>
<dbReference type="EMBL" id="SOEG01000011">
    <property type="protein sequence ID" value="TDX51611.1"/>
    <property type="molecule type" value="Genomic_DNA"/>
</dbReference>
<keyword evidence="3" id="KW-0804">Transcription</keyword>
<dbReference type="PANTHER" id="PTHR46797">
    <property type="entry name" value="HTH-TYPE TRANSCRIPTIONAL REGULATOR"/>
    <property type="match status" value="1"/>
</dbReference>
<dbReference type="GO" id="GO:0003700">
    <property type="term" value="F:DNA-binding transcription factor activity"/>
    <property type="evidence" value="ECO:0007669"/>
    <property type="project" value="TreeGrafter"/>
</dbReference>
<evidence type="ECO:0000313" key="7">
    <source>
        <dbReference type="Proteomes" id="UP000295832"/>
    </source>
</evidence>
<accession>A0A4R8H493</accession>
<evidence type="ECO:0000256" key="3">
    <source>
        <dbReference type="ARBA" id="ARBA00023163"/>
    </source>
</evidence>
<dbReference type="InterPro" id="IPR011051">
    <property type="entry name" value="RmlC_Cupin_sf"/>
</dbReference>
<dbReference type="GO" id="GO:0003677">
    <property type="term" value="F:DNA binding"/>
    <property type="evidence" value="ECO:0007669"/>
    <property type="project" value="UniProtKB-KW"/>
</dbReference>
<feature type="transmembrane region" description="Helical" evidence="4">
    <location>
        <begin position="30"/>
        <end position="50"/>
    </location>
</feature>
<evidence type="ECO:0000313" key="6">
    <source>
        <dbReference type="EMBL" id="TDX51611.1"/>
    </source>
</evidence>
<dbReference type="Pfam" id="PF07883">
    <property type="entry name" value="Cupin_2"/>
    <property type="match status" value="1"/>
</dbReference>
<dbReference type="Gene3D" id="1.10.260.40">
    <property type="entry name" value="lambda repressor-like DNA-binding domains"/>
    <property type="match status" value="1"/>
</dbReference>
<keyword evidence="2" id="KW-0238">DNA-binding</keyword>
<dbReference type="InterPro" id="IPR010982">
    <property type="entry name" value="Lambda_DNA-bd_dom_sf"/>
</dbReference>
<dbReference type="InterPro" id="IPR001387">
    <property type="entry name" value="Cro/C1-type_HTH"/>
</dbReference>
<dbReference type="SUPFAM" id="SSF47413">
    <property type="entry name" value="lambda repressor-like DNA-binding domains"/>
    <property type="match status" value="1"/>
</dbReference>
<keyword evidence="1" id="KW-0805">Transcription regulation</keyword>
<dbReference type="AlphaFoldDB" id="A0A4R8H493"/>
<proteinExistence type="predicted"/>
<evidence type="ECO:0000256" key="2">
    <source>
        <dbReference type="ARBA" id="ARBA00023125"/>
    </source>
</evidence>
<dbReference type="SMART" id="SM00530">
    <property type="entry name" value="HTH_XRE"/>
    <property type="match status" value="1"/>
</dbReference>
<keyword evidence="4" id="KW-0812">Transmembrane</keyword>
<dbReference type="SUPFAM" id="SSF51182">
    <property type="entry name" value="RmlC-like cupins"/>
    <property type="match status" value="1"/>
</dbReference>
<organism evidence="6 7">
    <name type="scientific">Orenia marismortui</name>
    <dbReference type="NCBI Taxonomy" id="46469"/>
    <lineage>
        <taxon>Bacteria</taxon>
        <taxon>Bacillati</taxon>
        <taxon>Bacillota</taxon>
        <taxon>Clostridia</taxon>
        <taxon>Halanaerobiales</taxon>
        <taxon>Halobacteroidaceae</taxon>
        <taxon>Orenia</taxon>
    </lineage>
</organism>
<evidence type="ECO:0000256" key="1">
    <source>
        <dbReference type="ARBA" id="ARBA00023015"/>
    </source>
</evidence>
<dbReference type="Proteomes" id="UP000295832">
    <property type="component" value="Unassembled WGS sequence"/>
</dbReference>
<dbReference type="InterPro" id="IPR050807">
    <property type="entry name" value="TransReg_Diox_bact_type"/>
</dbReference>
<comment type="caution">
    <text evidence="6">The sequence shown here is derived from an EMBL/GenBank/DDBJ whole genome shotgun (WGS) entry which is preliminary data.</text>
</comment>
<gene>
    <name evidence="6" type="ORF">C7959_1117</name>
</gene>
<dbReference type="CDD" id="cd00093">
    <property type="entry name" value="HTH_XRE"/>
    <property type="match status" value="1"/>
</dbReference>
<dbReference type="CDD" id="cd02209">
    <property type="entry name" value="cupin_XRE_C"/>
    <property type="match status" value="1"/>
</dbReference>
<dbReference type="InterPro" id="IPR013096">
    <property type="entry name" value="Cupin_2"/>
</dbReference>
<reference evidence="6 7" key="1">
    <citation type="submission" date="2019-03" db="EMBL/GenBank/DDBJ databases">
        <title>Subsurface microbial communities from deep shales in Ohio and West Virginia, USA.</title>
        <authorList>
            <person name="Wrighton K."/>
        </authorList>
    </citation>
    <scope>NUCLEOTIDE SEQUENCE [LARGE SCALE GENOMIC DNA]</scope>
    <source>
        <strain evidence="6 7">MSL 6dP</strain>
    </source>
</reference>
<dbReference type="PROSITE" id="PS50943">
    <property type="entry name" value="HTH_CROC1"/>
    <property type="match status" value="1"/>
</dbReference>
<dbReference type="InterPro" id="IPR014710">
    <property type="entry name" value="RmlC-like_jellyroll"/>
</dbReference>
<dbReference type="Gene3D" id="2.60.120.10">
    <property type="entry name" value="Jelly Rolls"/>
    <property type="match status" value="1"/>
</dbReference>
<sequence>MLLEKDEMYVILYFCVLYYTKGCYNMQGEFILYMLYRLFVFYITLKYVIIYKKSLYYIRRLFMQDINLSIGKKLRQLRKKRDFSLSELEKITGVSKSMLGQIERNESNPTVKTLWKIAKGLDVSFSYFIEEDREKVSVISRDNINPLVEGDGKYRVYPLFTFDQEKKFEIYNIEVEDQYAYESEAHSRGVEEYITVSQGTLEMIINENTYTIKEGDAIFFAADRIHTYRNSTDSLVKAQVLVNYPLISY</sequence>
<name>A0A4R8H493_9FIRM</name>
<evidence type="ECO:0000256" key="4">
    <source>
        <dbReference type="SAM" id="Phobius"/>
    </source>
</evidence>
<keyword evidence="4" id="KW-0472">Membrane</keyword>
<dbReference type="GO" id="GO:0005829">
    <property type="term" value="C:cytosol"/>
    <property type="evidence" value="ECO:0007669"/>
    <property type="project" value="TreeGrafter"/>
</dbReference>
<keyword evidence="4" id="KW-1133">Transmembrane helix</keyword>
<evidence type="ECO:0000259" key="5">
    <source>
        <dbReference type="PROSITE" id="PS50943"/>
    </source>
</evidence>
<feature type="domain" description="HTH cro/C1-type" evidence="5">
    <location>
        <begin position="74"/>
        <end position="128"/>
    </location>
</feature>
<keyword evidence="7" id="KW-1185">Reference proteome</keyword>